<name>A0A238ZGI5_9RHOB</name>
<reference evidence="2 3" key="1">
    <citation type="submission" date="2017-06" db="EMBL/GenBank/DDBJ databases">
        <authorList>
            <person name="Kim H.J."/>
            <person name="Triplett B.A."/>
        </authorList>
    </citation>
    <scope>NUCLEOTIDE SEQUENCE [LARGE SCALE GENOMIC DNA]</scope>
    <source>
        <strain evidence="2 3">DSM 29052</strain>
    </source>
</reference>
<feature type="signal peptide" evidence="1">
    <location>
        <begin position="1"/>
        <end position="25"/>
    </location>
</feature>
<organism evidence="2 3">
    <name type="scientific">Puniceibacterium sediminis</name>
    <dbReference type="NCBI Taxonomy" id="1608407"/>
    <lineage>
        <taxon>Bacteria</taxon>
        <taxon>Pseudomonadati</taxon>
        <taxon>Pseudomonadota</taxon>
        <taxon>Alphaproteobacteria</taxon>
        <taxon>Rhodobacterales</taxon>
        <taxon>Paracoccaceae</taxon>
        <taxon>Puniceibacterium</taxon>
    </lineage>
</organism>
<accession>A0A238ZGI5</accession>
<dbReference type="EMBL" id="FZNN01000030">
    <property type="protein sequence ID" value="SNR81774.1"/>
    <property type="molecule type" value="Genomic_DNA"/>
</dbReference>
<proteinExistence type="predicted"/>
<protein>
    <recommendedName>
        <fullName evidence="4">Excinuclease ABC subunit B</fullName>
    </recommendedName>
</protein>
<evidence type="ECO:0000256" key="1">
    <source>
        <dbReference type="SAM" id="SignalP"/>
    </source>
</evidence>
<keyword evidence="1" id="KW-0732">Signal</keyword>
<sequence length="140" mass="15671">MDAAPRGVYPDTMRILFLIPFLALAACATPRQQCEANAVAPYSAALQERARISKELAQGYTYQTKYETRQTFGWCRLPKGGYYQCWDTDTQPVTRRVPVDAPKLEARLAELNKALPALRAAAAMDTEQCRVLFPEEPAKS</sequence>
<evidence type="ECO:0000313" key="3">
    <source>
        <dbReference type="Proteomes" id="UP000198417"/>
    </source>
</evidence>
<evidence type="ECO:0000313" key="2">
    <source>
        <dbReference type="EMBL" id="SNR81774.1"/>
    </source>
</evidence>
<gene>
    <name evidence="2" type="ORF">SAMN06265370_13014</name>
</gene>
<evidence type="ECO:0008006" key="4">
    <source>
        <dbReference type="Google" id="ProtNLM"/>
    </source>
</evidence>
<dbReference type="PROSITE" id="PS51257">
    <property type="entry name" value="PROKAR_LIPOPROTEIN"/>
    <property type="match status" value="1"/>
</dbReference>
<keyword evidence="3" id="KW-1185">Reference proteome</keyword>
<dbReference type="RefSeq" id="WP_245841078.1">
    <property type="nucleotide sequence ID" value="NZ_FZNN01000030.1"/>
</dbReference>
<dbReference type="Proteomes" id="UP000198417">
    <property type="component" value="Unassembled WGS sequence"/>
</dbReference>
<feature type="chain" id="PRO_5013167427" description="Excinuclease ABC subunit B" evidence="1">
    <location>
        <begin position="26"/>
        <end position="140"/>
    </location>
</feature>
<dbReference type="AlphaFoldDB" id="A0A238ZGI5"/>